<evidence type="ECO:0000256" key="4">
    <source>
        <dbReference type="ARBA" id="ARBA00022960"/>
    </source>
</evidence>
<dbReference type="GO" id="GO:0005737">
    <property type="term" value="C:cytoplasm"/>
    <property type="evidence" value="ECO:0007669"/>
    <property type="project" value="UniProtKB-SubCell"/>
</dbReference>
<dbReference type="eggNOG" id="COG1077">
    <property type="taxonomic scope" value="Bacteria"/>
</dbReference>
<dbReference type="PRINTS" id="PR01652">
    <property type="entry name" value="SHAPEPROTEIN"/>
</dbReference>
<dbReference type="NCBIfam" id="TIGR00904">
    <property type="entry name" value="mreB"/>
    <property type="match status" value="1"/>
</dbReference>
<proteinExistence type="inferred from homology"/>
<dbReference type="SUPFAM" id="SSF53067">
    <property type="entry name" value="Actin-like ATPase domain"/>
    <property type="match status" value="2"/>
</dbReference>
<dbReference type="GO" id="GO:0005524">
    <property type="term" value="F:ATP binding"/>
    <property type="evidence" value="ECO:0007669"/>
    <property type="project" value="UniProtKB-KW"/>
</dbReference>
<dbReference type="Gene3D" id="3.30.420.40">
    <property type="match status" value="3"/>
</dbReference>
<dbReference type="STRING" id="76947.GCA_002080435_00121"/>
<dbReference type="AlphaFoldDB" id="A0A086P8U5"/>
<keyword evidence="4 6" id="KW-0133">Cell shape</keyword>
<name>A0A086P8U5_SPHHM</name>
<keyword evidence="2 6" id="KW-0547">Nucleotide-binding</keyword>
<dbReference type="PANTHER" id="PTHR42749:SF1">
    <property type="entry name" value="CELL SHAPE-DETERMINING PROTEIN MREB"/>
    <property type="match status" value="1"/>
</dbReference>
<dbReference type="HAMAP" id="MF_02207">
    <property type="entry name" value="MreB"/>
    <property type="match status" value="1"/>
</dbReference>
<dbReference type="PATRIC" id="fig|1219045.3.peg.2657"/>
<accession>A0A086P8U5</accession>
<evidence type="ECO:0000256" key="6">
    <source>
        <dbReference type="HAMAP-Rule" id="MF_02207"/>
    </source>
</evidence>
<evidence type="ECO:0000256" key="5">
    <source>
        <dbReference type="ARBA" id="ARBA00023458"/>
    </source>
</evidence>
<comment type="subcellular location">
    <subcellularLocation>
        <location evidence="6">Cytoplasm</location>
    </subcellularLocation>
    <text evidence="6">Membrane-associated.</text>
</comment>
<organism evidence="7 8">
    <name type="scientific">Sphingobium herbicidovorans (strain ATCC 700291 / DSM 11019 / CCUG 56400 / KCTC 2939 / LMG 18315 / NBRC 16415 / MH)</name>
    <name type="common">Sphingomonas herbicidovorans</name>
    <dbReference type="NCBI Taxonomy" id="1219045"/>
    <lineage>
        <taxon>Bacteria</taxon>
        <taxon>Pseudomonadati</taxon>
        <taxon>Pseudomonadota</taxon>
        <taxon>Alphaproteobacteria</taxon>
        <taxon>Sphingomonadales</taxon>
        <taxon>Sphingomonadaceae</taxon>
        <taxon>Sphingobium</taxon>
    </lineage>
</organism>
<dbReference type="PANTHER" id="PTHR42749">
    <property type="entry name" value="CELL SHAPE-DETERMINING PROTEIN MREB"/>
    <property type="match status" value="1"/>
</dbReference>
<dbReference type="GO" id="GO:0000902">
    <property type="term" value="P:cell morphogenesis"/>
    <property type="evidence" value="ECO:0007669"/>
    <property type="project" value="InterPro"/>
</dbReference>
<feature type="binding site" evidence="6">
    <location>
        <begin position="306"/>
        <end position="309"/>
    </location>
    <ligand>
        <name>ATP</name>
        <dbReference type="ChEBI" id="CHEBI:30616"/>
    </ligand>
</feature>
<dbReference type="CDD" id="cd10225">
    <property type="entry name" value="ASKHA_NBD_MreB-like"/>
    <property type="match status" value="1"/>
</dbReference>
<keyword evidence="8" id="KW-1185">Reference proteome</keyword>
<evidence type="ECO:0000256" key="2">
    <source>
        <dbReference type="ARBA" id="ARBA00022741"/>
    </source>
</evidence>
<comment type="similarity">
    <text evidence="5 6">Belongs to the FtsA/MreB family.</text>
</comment>
<dbReference type="InterPro" id="IPR043129">
    <property type="entry name" value="ATPase_NBD"/>
</dbReference>
<evidence type="ECO:0000313" key="7">
    <source>
        <dbReference type="EMBL" id="KFG89813.1"/>
    </source>
</evidence>
<feature type="binding site" evidence="6">
    <location>
        <begin position="177"/>
        <end position="179"/>
    </location>
    <ligand>
        <name>ATP</name>
        <dbReference type="ChEBI" id="CHEBI:30616"/>
    </ligand>
</feature>
<dbReference type="EMBL" id="JFZA02000023">
    <property type="protein sequence ID" value="KFG89813.1"/>
    <property type="molecule type" value="Genomic_DNA"/>
</dbReference>
<protein>
    <recommendedName>
        <fullName evidence="6">Cell shape-determining protein MreB</fullName>
    </recommendedName>
</protein>
<evidence type="ECO:0000313" key="8">
    <source>
        <dbReference type="Proteomes" id="UP000024284"/>
    </source>
</evidence>
<comment type="caution">
    <text evidence="6">Lacks conserved residue(s) required for the propagation of feature annotation.</text>
</comment>
<keyword evidence="1 6" id="KW-0963">Cytoplasm</keyword>
<dbReference type="NCBIfam" id="NF010539">
    <property type="entry name" value="PRK13927.1"/>
    <property type="match status" value="1"/>
</dbReference>
<gene>
    <name evidence="6" type="primary">mreB</name>
    <name evidence="7" type="ORF">BV98_002624</name>
</gene>
<reference evidence="7" key="1">
    <citation type="submission" date="2014-08" db="EMBL/GenBank/DDBJ databases">
        <title>Draft genome sequences of Sphingobium herbicidovorans.</title>
        <authorList>
            <person name="Gan H.M."/>
            <person name="Gan H.Y."/>
            <person name="Savka M.A."/>
        </authorList>
    </citation>
    <scope>NUCLEOTIDE SEQUENCE [LARGE SCALE GENOMIC DNA]</scope>
    <source>
        <strain evidence="7">NBRC 16415</strain>
    </source>
</reference>
<sequence length="355" mass="37618">MASQKDCFPAMKLPRFLSSSAYDMAIDLGTVNTVIHVRDRGIVLNEPSVIAIETRQGFRKVKVVGNEAKLMMGKTPANIQAIRPLRDGVIADIDVAEQMIKHFIDKALDGSRFGRRHEVVVCVPSGSTMVERRALRDAAANAGAARVQLIEEPMAAAIGAGLPVTEPRGAMVVDIGGGTTEVAVLSLRGIAYSNSARVGGDRMDDAIASHIRRNHNLMIGEATSERVKCEIGAATPPDGEGRRIIVKGRDLVNGRPAEMSISEAEIVDALAEPVGQIKMAVRTALEQTAPELAADIIDEGITLTGGGALLRRLDEALMEETGLPVKVADTPLMCVAMGAGKALEDPAYQGVLTIS</sequence>
<dbReference type="InterPro" id="IPR056546">
    <property type="entry name" value="MreB_MamK-like"/>
</dbReference>
<comment type="caution">
    <text evidence="7">The sequence shown here is derived from an EMBL/GenBank/DDBJ whole genome shotgun (WGS) entry which is preliminary data.</text>
</comment>
<feature type="binding site" evidence="6">
    <location>
        <begin position="225"/>
        <end position="228"/>
    </location>
    <ligand>
        <name>ATP</name>
        <dbReference type="ChEBI" id="CHEBI:30616"/>
    </ligand>
</feature>
<dbReference type="GO" id="GO:0008360">
    <property type="term" value="P:regulation of cell shape"/>
    <property type="evidence" value="ECO:0007669"/>
    <property type="project" value="UniProtKB-UniRule"/>
</dbReference>
<dbReference type="Proteomes" id="UP000024284">
    <property type="component" value="Unassembled WGS sequence"/>
</dbReference>
<comment type="subunit">
    <text evidence="6">Forms polymers.</text>
</comment>
<keyword evidence="3 6" id="KW-0067">ATP-binding</keyword>
<dbReference type="Pfam" id="PF06723">
    <property type="entry name" value="MreB_Mbl"/>
    <property type="match status" value="1"/>
</dbReference>
<dbReference type="InterPro" id="IPR004753">
    <property type="entry name" value="MreB"/>
</dbReference>
<evidence type="ECO:0000256" key="3">
    <source>
        <dbReference type="ARBA" id="ARBA00022840"/>
    </source>
</evidence>
<comment type="function">
    <text evidence="6">Forms membrane-associated dynamic filaments that are essential for cell shape determination. Acts by regulating cell wall synthesis and cell elongation, and thus cell shape. A feedback loop between cell geometry and MreB localization may maintain elongated cell shape by targeting cell wall growth to regions of negative cell wall curvature.</text>
</comment>
<evidence type="ECO:0000256" key="1">
    <source>
        <dbReference type="ARBA" id="ARBA00022490"/>
    </source>
</evidence>